<feature type="transmembrane region" description="Helical" evidence="1">
    <location>
        <begin position="156"/>
        <end position="175"/>
    </location>
</feature>
<keyword evidence="1" id="KW-0472">Membrane</keyword>
<keyword evidence="1" id="KW-1133">Transmembrane helix</keyword>
<feature type="transmembrane region" description="Helical" evidence="1">
    <location>
        <begin position="97"/>
        <end position="121"/>
    </location>
</feature>
<evidence type="ECO:0000313" key="3">
    <source>
        <dbReference type="Proteomes" id="UP001465976"/>
    </source>
</evidence>
<keyword evidence="3" id="KW-1185">Reference proteome</keyword>
<sequence length="267" mass="29667">MAWAILNYVHMAVMSAVTLFSFINLAIAAHTITVTGSSHTFTFKDGSGQTITLTEGSDPRVQDFQALSIAAAVLTIISLPVFLVVRFLRSKSFLTMNVVEVPVCGFLSILWMANSIVMTGWATRLKFSTFGCGWSYWTSEESSFCSEFTAVEAFSFLNWISLFGYTAFVIILCLIGKSRGNNVWLTGANSTEYFAHSKPMNYQMTLPQEMHRPQFTGQSQVSMQQPQYTGQPQYQPQPIQMHGQMMYTPTGTPPVRSYSPAPGHAQV</sequence>
<protein>
    <recommendedName>
        <fullName evidence="4">MARVEL domain-containing protein</fullName>
    </recommendedName>
</protein>
<dbReference type="Proteomes" id="UP001465976">
    <property type="component" value="Unassembled WGS sequence"/>
</dbReference>
<organism evidence="2 3">
    <name type="scientific">Marasmius crinis-equi</name>
    <dbReference type="NCBI Taxonomy" id="585013"/>
    <lineage>
        <taxon>Eukaryota</taxon>
        <taxon>Fungi</taxon>
        <taxon>Dikarya</taxon>
        <taxon>Basidiomycota</taxon>
        <taxon>Agaricomycotina</taxon>
        <taxon>Agaricomycetes</taxon>
        <taxon>Agaricomycetidae</taxon>
        <taxon>Agaricales</taxon>
        <taxon>Marasmiineae</taxon>
        <taxon>Marasmiaceae</taxon>
        <taxon>Marasmius</taxon>
    </lineage>
</organism>
<comment type="caution">
    <text evidence="2">The sequence shown here is derived from an EMBL/GenBank/DDBJ whole genome shotgun (WGS) entry which is preliminary data.</text>
</comment>
<reference evidence="2 3" key="1">
    <citation type="submission" date="2024-02" db="EMBL/GenBank/DDBJ databases">
        <title>A draft genome for the cacao thread blight pathogen Marasmius crinis-equi.</title>
        <authorList>
            <person name="Cohen S.P."/>
            <person name="Baruah I.K."/>
            <person name="Amoako-Attah I."/>
            <person name="Bukari Y."/>
            <person name="Meinhardt L.W."/>
            <person name="Bailey B.A."/>
        </authorList>
    </citation>
    <scope>NUCLEOTIDE SEQUENCE [LARGE SCALE GENOMIC DNA]</scope>
    <source>
        <strain evidence="2 3">GH-76</strain>
    </source>
</reference>
<gene>
    <name evidence="2" type="ORF">V5O48_012196</name>
</gene>
<proteinExistence type="predicted"/>
<name>A0ABR3F3R2_9AGAR</name>
<evidence type="ECO:0000313" key="2">
    <source>
        <dbReference type="EMBL" id="KAL0569763.1"/>
    </source>
</evidence>
<feature type="transmembrane region" description="Helical" evidence="1">
    <location>
        <begin position="64"/>
        <end position="85"/>
    </location>
</feature>
<accession>A0ABR3F3R2</accession>
<evidence type="ECO:0000256" key="1">
    <source>
        <dbReference type="SAM" id="Phobius"/>
    </source>
</evidence>
<evidence type="ECO:0008006" key="4">
    <source>
        <dbReference type="Google" id="ProtNLM"/>
    </source>
</evidence>
<dbReference type="EMBL" id="JBAHYK010001056">
    <property type="protein sequence ID" value="KAL0569763.1"/>
    <property type="molecule type" value="Genomic_DNA"/>
</dbReference>
<keyword evidence="1" id="KW-0812">Transmembrane</keyword>